<evidence type="ECO:0000313" key="1">
    <source>
        <dbReference type="EMBL" id="MFF0454205.1"/>
    </source>
</evidence>
<comment type="caution">
    <text evidence="1">The sequence shown here is derived from an EMBL/GenBank/DDBJ whole genome shotgun (WGS) entry which is preliminary data.</text>
</comment>
<keyword evidence="2" id="KW-1185">Reference proteome</keyword>
<gene>
    <name evidence="1" type="ORF">ACFYTH_12635</name>
</gene>
<accession>A0ABW6NGC3</accession>
<dbReference type="Proteomes" id="UP001601521">
    <property type="component" value="Unassembled WGS sequence"/>
</dbReference>
<sequence length="128" mass="13907">MTSQGETMDDEISAQAMGYVCVDLVKTPHRFDLPMRAVARRLGYVYIGLTKSSSLIVPEALLDHLAAHRIELLIVPDLGHLRGRVPPELAEITDIHDLSGRFTYERGGGYAPDYGAVNPLAPGPPAGR</sequence>
<organism evidence="1 2">
    <name type="scientific">Nocardia africana</name>
    <dbReference type="NCBI Taxonomy" id="134964"/>
    <lineage>
        <taxon>Bacteria</taxon>
        <taxon>Bacillati</taxon>
        <taxon>Actinomycetota</taxon>
        <taxon>Actinomycetes</taxon>
        <taxon>Mycobacteriales</taxon>
        <taxon>Nocardiaceae</taxon>
        <taxon>Nocardia</taxon>
    </lineage>
</organism>
<proteinExistence type="predicted"/>
<dbReference type="RefSeq" id="WP_387251038.1">
    <property type="nucleotide sequence ID" value="NZ_JBIALX010000004.1"/>
</dbReference>
<dbReference type="EMBL" id="JBIALX010000004">
    <property type="protein sequence ID" value="MFF0454205.1"/>
    <property type="molecule type" value="Genomic_DNA"/>
</dbReference>
<name>A0ABW6NGC3_9NOCA</name>
<reference evidence="1 2" key="1">
    <citation type="submission" date="2024-10" db="EMBL/GenBank/DDBJ databases">
        <title>The Natural Products Discovery Center: Release of the First 8490 Sequenced Strains for Exploring Actinobacteria Biosynthetic Diversity.</title>
        <authorList>
            <person name="Kalkreuter E."/>
            <person name="Kautsar S.A."/>
            <person name="Yang D."/>
            <person name="Bader C.D."/>
            <person name="Teijaro C.N."/>
            <person name="Fluegel L."/>
            <person name="Davis C.M."/>
            <person name="Simpson J.R."/>
            <person name="Lauterbach L."/>
            <person name="Steele A.D."/>
            <person name="Gui C."/>
            <person name="Meng S."/>
            <person name="Li G."/>
            <person name="Viehrig K."/>
            <person name="Ye F."/>
            <person name="Su P."/>
            <person name="Kiefer A.F."/>
            <person name="Nichols A."/>
            <person name="Cepeda A.J."/>
            <person name="Yan W."/>
            <person name="Fan B."/>
            <person name="Jiang Y."/>
            <person name="Adhikari A."/>
            <person name="Zheng C.-J."/>
            <person name="Schuster L."/>
            <person name="Cowan T.M."/>
            <person name="Smanski M.J."/>
            <person name="Chevrette M.G."/>
            <person name="De Carvalho L.P.S."/>
            <person name="Shen B."/>
        </authorList>
    </citation>
    <scope>NUCLEOTIDE SEQUENCE [LARGE SCALE GENOMIC DNA]</scope>
    <source>
        <strain evidence="1 2">NPDC004550</strain>
    </source>
</reference>
<evidence type="ECO:0000313" key="2">
    <source>
        <dbReference type="Proteomes" id="UP001601521"/>
    </source>
</evidence>
<protein>
    <submittedName>
        <fullName evidence="1">Uncharacterized protein</fullName>
    </submittedName>
</protein>